<name>A0A9P0FFS2_BRAAE</name>
<dbReference type="PANTHER" id="PTHR11161">
    <property type="entry name" value="O-ACYLTRANSFERASE"/>
    <property type="match status" value="1"/>
</dbReference>
<protein>
    <recommendedName>
        <fullName evidence="3">Nose resistant-to-fluoxetine protein N-terminal domain-containing protein</fullName>
    </recommendedName>
</protein>
<feature type="transmembrane region" description="Helical" evidence="1">
    <location>
        <begin position="260"/>
        <end position="283"/>
    </location>
</feature>
<keyword evidence="2" id="KW-0732">Signal</keyword>
<dbReference type="PANTHER" id="PTHR11161:SF0">
    <property type="entry name" value="O-ACYLTRANSFERASE LIKE PROTEIN"/>
    <property type="match status" value="1"/>
</dbReference>
<dbReference type="SMART" id="SM00703">
    <property type="entry name" value="NRF"/>
    <property type="match status" value="1"/>
</dbReference>
<dbReference type="OrthoDB" id="118951at2759"/>
<feature type="transmembrane region" description="Helical" evidence="1">
    <location>
        <begin position="304"/>
        <end position="324"/>
    </location>
</feature>
<evidence type="ECO:0000256" key="2">
    <source>
        <dbReference type="SAM" id="SignalP"/>
    </source>
</evidence>
<dbReference type="InterPro" id="IPR052728">
    <property type="entry name" value="O2_lipid_transport_reg"/>
</dbReference>
<organism evidence="4 5">
    <name type="scientific">Brassicogethes aeneus</name>
    <name type="common">Rape pollen beetle</name>
    <name type="synonym">Meligethes aeneus</name>
    <dbReference type="NCBI Taxonomy" id="1431903"/>
    <lineage>
        <taxon>Eukaryota</taxon>
        <taxon>Metazoa</taxon>
        <taxon>Ecdysozoa</taxon>
        <taxon>Arthropoda</taxon>
        <taxon>Hexapoda</taxon>
        <taxon>Insecta</taxon>
        <taxon>Pterygota</taxon>
        <taxon>Neoptera</taxon>
        <taxon>Endopterygota</taxon>
        <taxon>Coleoptera</taxon>
        <taxon>Polyphaga</taxon>
        <taxon>Cucujiformia</taxon>
        <taxon>Nitidulidae</taxon>
        <taxon>Meligethinae</taxon>
        <taxon>Brassicogethes</taxon>
    </lineage>
</organism>
<keyword evidence="1" id="KW-0812">Transmembrane</keyword>
<keyword evidence="1" id="KW-1133">Transmembrane helix</keyword>
<feature type="domain" description="Nose resistant-to-fluoxetine protein N-terminal" evidence="3">
    <location>
        <begin position="46"/>
        <end position="151"/>
    </location>
</feature>
<evidence type="ECO:0000313" key="4">
    <source>
        <dbReference type="EMBL" id="CAH0554819.1"/>
    </source>
</evidence>
<feature type="transmembrane region" description="Helical" evidence="1">
    <location>
        <begin position="549"/>
        <end position="567"/>
    </location>
</feature>
<keyword evidence="5" id="KW-1185">Reference proteome</keyword>
<dbReference type="Pfam" id="PF01757">
    <property type="entry name" value="Acyl_transf_3"/>
    <property type="match status" value="1"/>
</dbReference>
<dbReference type="Proteomes" id="UP001154078">
    <property type="component" value="Chromosome 4"/>
</dbReference>
<feature type="transmembrane region" description="Helical" evidence="1">
    <location>
        <begin position="370"/>
        <end position="389"/>
    </location>
</feature>
<feature type="transmembrane region" description="Helical" evidence="1">
    <location>
        <begin position="473"/>
        <end position="497"/>
    </location>
</feature>
<reference evidence="4" key="1">
    <citation type="submission" date="2021-12" db="EMBL/GenBank/DDBJ databases">
        <authorList>
            <person name="King R."/>
        </authorList>
    </citation>
    <scope>NUCLEOTIDE SEQUENCE</scope>
</reference>
<evidence type="ECO:0000259" key="3">
    <source>
        <dbReference type="SMART" id="SM00703"/>
    </source>
</evidence>
<feature type="transmembrane region" description="Helical" evidence="1">
    <location>
        <begin position="587"/>
        <end position="612"/>
    </location>
</feature>
<evidence type="ECO:0000256" key="1">
    <source>
        <dbReference type="SAM" id="Phobius"/>
    </source>
</evidence>
<feature type="signal peptide" evidence="2">
    <location>
        <begin position="1"/>
        <end position="19"/>
    </location>
</feature>
<proteinExistence type="predicted"/>
<feature type="chain" id="PRO_5040431125" description="Nose resistant-to-fluoxetine protein N-terminal domain-containing protein" evidence="2">
    <location>
        <begin position="20"/>
        <end position="642"/>
    </location>
</feature>
<feature type="transmembrane region" description="Helical" evidence="1">
    <location>
        <begin position="396"/>
        <end position="419"/>
    </location>
</feature>
<accession>A0A9P0FFS2</accession>
<dbReference type="GO" id="GO:0016747">
    <property type="term" value="F:acyltransferase activity, transferring groups other than amino-acyl groups"/>
    <property type="evidence" value="ECO:0007669"/>
    <property type="project" value="InterPro"/>
</dbReference>
<sequence>MICLCFIFFSLLNLSTNEGTYFNGIISHFGSSVKNIIASYNLANVSVGCKQFYMNYSNEIENIEKFVDSSTKIPSSIIVQNPYDLGDFDECMNINGEFNNEQFRGKYCLTILPSAMMKVARCVPSMCSNDDVANIFNETVIDSACYTYEKEHSLGTGAWITIALIIFLILLSIASSAYELYLLKNNGACKHDLLLAFSAVRNTKQIFQTKSANQLLCINGLKAICMIYVVFHHTTLLTLQYAPLNSIVDIGNIVSSKFNIYMFEVVLVDYFLFAGGLLVALSFMKNYDKNGKKFQIKETLMSFIHRYIRLTPVFAIVILFYLYLVEYFNEGPLHNVVYSELTENCEKYWWSALTHIQNFYNPGSNCLAQSWYIAIDMQLYVLSPFYLILLCKYPKFAKYITAILLIGAIAIPFCISYFYELPYAGHLYDPHHEEYIKYYYLPTYSRYGPYLLGILCGKFIYKIKKNKIEYKLNTVSCITVWILTLTVIMLSCLGPAILVNEEKNIIANSLYNSTYRILFPLAMGSVILLCITGNGNFVNSFLSLPIFQILTKLSYSMYIVHYAEIVLRVTSIKTIQKITRFSMTFDFFGDFIITCILSYFCVILFESPFMVIDKHLFSRNLKKKSNAEIENTIIISNIKYEY</sequence>
<feature type="transmembrane region" description="Helical" evidence="1">
    <location>
        <begin position="517"/>
        <end position="537"/>
    </location>
</feature>
<dbReference type="Pfam" id="PF20146">
    <property type="entry name" value="NRF"/>
    <property type="match status" value="1"/>
</dbReference>
<dbReference type="EMBL" id="OV121135">
    <property type="protein sequence ID" value="CAH0554819.1"/>
    <property type="molecule type" value="Genomic_DNA"/>
</dbReference>
<dbReference type="InterPro" id="IPR006621">
    <property type="entry name" value="Nose-resist-to-fluoxetine_N"/>
</dbReference>
<feature type="transmembrane region" description="Helical" evidence="1">
    <location>
        <begin position="211"/>
        <end position="231"/>
    </location>
</feature>
<keyword evidence="1" id="KW-0472">Membrane</keyword>
<evidence type="ECO:0000313" key="5">
    <source>
        <dbReference type="Proteomes" id="UP001154078"/>
    </source>
</evidence>
<dbReference type="InterPro" id="IPR002656">
    <property type="entry name" value="Acyl_transf_3_dom"/>
</dbReference>
<feature type="transmembrane region" description="Helical" evidence="1">
    <location>
        <begin position="158"/>
        <end position="181"/>
    </location>
</feature>
<gene>
    <name evidence="4" type="ORF">MELIAE_LOCUS6325</name>
</gene>
<dbReference type="AlphaFoldDB" id="A0A9P0FFS2"/>